<feature type="transmembrane region" description="Helical" evidence="2">
    <location>
        <begin position="156"/>
        <end position="176"/>
    </location>
</feature>
<dbReference type="EMBL" id="BMHA01000001">
    <property type="protein sequence ID" value="GGI03497.1"/>
    <property type="molecule type" value="Genomic_DNA"/>
</dbReference>
<evidence type="ECO:0000313" key="4">
    <source>
        <dbReference type="Proteomes" id="UP000650511"/>
    </source>
</evidence>
<keyword evidence="2" id="KW-0812">Transmembrane</keyword>
<comment type="caution">
    <text evidence="3">The sequence shown here is derived from an EMBL/GenBank/DDBJ whole genome shotgun (WGS) entry which is preliminary data.</text>
</comment>
<sequence>MTPVGAGGGGTCRRRLVAAARPYCAGHRSSAAPPYVPLVLLHVSVVVRIGADLAASHPLREPALHGQRGRPRPVRRPHRPRGDAPRRRPRPRPRSPDVTTLPASLPAFSAGHGRRRGASPFGAAAPSIVLALGYLLALLVWLAFGDALPGGRWFSVHLFTLGVLTNLVLTFSEHFGRTVTRTVGERPAWWPLITNAGILGVLVGLPSGRRWLLVAGATTLTVSVFVAYWRIRRMRHAAVGARFGWIARVYERAHGAFIHGAILGALLGSGVLTGRWYGAGRIAHLHANILGWGGLTLLATLVFFGPTMARTRIEEGADARAARWLRPGATGLSAAVLLLLLTGLVGWGGTAARLASAAAVAVYALAATVVCVPVARAVARAPRRTAAQPLVWSVAVAFPLVAWVDAAVLATGTWRWLDAVGAAALTAVLAQAVIATLVYLAPMLRGRSTGAREVITRRLEVGARTRAAVLALGATAVTVAAARVAVGLPLVALGWTLLAATVVATLATALWPIRSPGGIPQPGSAVRGDGR</sequence>
<gene>
    <name evidence="3" type="ORF">GCM10011354_04340</name>
</gene>
<protein>
    <submittedName>
        <fullName evidence="3">Uncharacterized protein</fullName>
    </submittedName>
</protein>
<feature type="transmembrane region" description="Helical" evidence="2">
    <location>
        <begin position="354"/>
        <end position="378"/>
    </location>
</feature>
<feature type="compositionally biased region" description="Basic residues" evidence="1">
    <location>
        <begin position="67"/>
        <end position="79"/>
    </location>
</feature>
<feature type="transmembrane region" description="Helical" evidence="2">
    <location>
        <begin position="329"/>
        <end position="348"/>
    </location>
</feature>
<proteinExistence type="predicted"/>
<feature type="transmembrane region" description="Helical" evidence="2">
    <location>
        <begin position="390"/>
        <end position="410"/>
    </location>
</feature>
<keyword evidence="2" id="KW-1133">Transmembrane helix</keyword>
<name>A0A8J3ACC3_9ACTN</name>
<dbReference type="AlphaFoldDB" id="A0A8J3ACC3"/>
<keyword evidence="2" id="KW-0472">Membrane</keyword>
<feature type="transmembrane region" description="Helical" evidence="2">
    <location>
        <begin position="422"/>
        <end position="444"/>
    </location>
</feature>
<evidence type="ECO:0000256" key="2">
    <source>
        <dbReference type="SAM" id="Phobius"/>
    </source>
</evidence>
<feature type="transmembrane region" description="Helical" evidence="2">
    <location>
        <begin position="492"/>
        <end position="513"/>
    </location>
</feature>
<feature type="transmembrane region" description="Helical" evidence="2">
    <location>
        <begin position="465"/>
        <end position="486"/>
    </location>
</feature>
<keyword evidence="4" id="KW-1185">Reference proteome</keyword>
<feature type="transmembrane region" description="Helical" evidence="2">
    <location>
        <begin position="188"/>
        <end position="205"/>
    </location>
</feature>
<feature type="region of interest" description="Disordered" evidence="1">
    <location>
        <begin position="60"/>
        <end position="111"/>
    </location>
</feature>
<reference evidence="3" key="1">
    <citation type="journal article" date="2014" name="Int. J. Syst. Evol. Microbiol.">
        <title>Complete genome sequence of Corynebacterium casei LMG S-19264T (=DSM 44701T), isolated from a smear-ripened cheese.</title>
        <authorList>
            <consortium name="US DOE Joint Genome Institute (JGI-PGF)"/>
            <person name="Walter F."/>
            <person name="Albersmeier A."/>
            <person name="Kalinowski J."/>
            <person name="Ruckert C."/>
        </authorList>
    </citation>
    <scope>NUCLEOTIDE SEQUENCE</scope>
    <source>
        <strain evidence="3">CGMCC 1.14988</strain>
    </source>
</reference>
<feature type="transmembrane region" description="Helical" evidence="2">
    <location>
        <begin position="211"/>
        <end position="229"/>
    </location>
</feature>
<feature type="transmembrane region" description="Helical" evidence="2">
    <location>
        <begin position="256"/>
        <end position="277"/>
    </location>
</feature>
<accession>A0A8J3ACC3</accession>
<feature type="transmembrane region" description="Helical" evidence="2">
    <location>
        <begin position="121"/>
        <end position="144"/>
    </location>
</feature>
<evidence type="ECO:0000256" key="1">
    <source>
        <dbReference type="SAM" id="MobiDB-lite"/>
    </source>
</evidence>
<evidence type="ECO:0000313" key="3">
    <source>
        <dbReference type="EMBL" id="GGI03497.1"/>
    </source>
</evidence>
<feature type="transmembrane region" description="Helical" evidence="2">
    <location>
        <begin position="289"/>
        <end position="309"/>
    </location>
</feature>
<organism evidence="3 4">
    <name type="scientific">Egicoccus halophilus</name>
    <dbReference type="NCBI Taxonomy" id="1670830"/>
    <lineage>
        <taxon>Bacteria</taxon>
        <taxon>Bacillati</taxon>
        <taxon>Actinomycetota</taxon>
        <taxon>Nitriliruptoria</taxon>
        <taxon>Egicoccales</taxon>
        <taxon>Egicoccaceae</taxon>
        <taxon>Egicoccus</taxon>
    </lineage>
</organism>
<reference evidence="3" key="2">
    <citation type="submission" date="2020-09" db="EMBL/GenBank/DDBJ databases">
        <authorList>
            <person name="Sun Q."/>
            <person name="Zhou Y."/>
        </authorList>
    </citation>
    <scope>NUCLEOTIDE SEQUENCE</scope>
    <source>
        <strain evidence="3">CGMCC 1.14988</strain>
    </source>
</reference>
<dbReference type="Proteomes" id="UP000650511">
    <property type="component" value="Unassembled WGS sequence"/>
</dbReference>